<protein>
    <submittedName>
        <fullName evidence="2">Uncharacterized protein</fullName>
    </submittedName>
</protein>
<keyword evidence="3" id="KW-1185">Reference proteome</keyword>
<evidence type="ECO:0000313" key="3">
    <source>
        <dbReference type="Proteomes" id="UP001321473"/>
    </source>
</evidence>
<reference evidence="2 3" key="1">
    <citation type="journal article" date="2023" name="Arcadia Sci">
        <title>De novo assembly of a long-read Amblyomma americanum tick genome.</title>
        <authorList>
            <person name="Chou S."/>
            <person name="Poskanzer K.E."/>
            <person name="Rollins M."/>
            <person name="Thuy-Boun P.S."/>
        </authorList>
    </citation>
    <scope>NUCLEOTIDE SEQUENCE [LARGE SCALE GENOMIC DNA]</scope>
    <source>
        <strain evidence="2">F_SG_1</strain>
        <tissue evidence="2">Salivary glands</tissue>
    </source>
</reference>
<dbReference type="Proteomes" id="UP001321473">
    <property type="component" value="Unassembled WGS sequence"/>
</dbReference>
<organism evidence="2 3">
    <name type="scientific">Amblyomma americanum</name>
    <name type="common">Lone star tick</name>
    <dbReference type="NCBI Taxonomy" id="6943"/>
    <lineage>
        <taxon>Eukaryota</taxon>
        <taxon>Metazoa</taxon>
        <taxon>Ecdysozoa</taxon>
        <taxon>Arthropoda</taxon>
        <taxon>Chelicerata</taxon>
        <taxon>Arachnida</taxon>
        <taxon>Acari</taxon>
        <taxon>Parasitiformes</taxon>
        <taxon>Ixodida</taxon>
        <taxon>Ixodoidea</taxon>
        <taxon>Ixodidae</taxon>
        <taxon>Amblyomminae</taxon>
        <taxon>Amblyomma</taxon>
    </lineage>
</organism>
<gene>
    <name evidence="2" type="ORF">V5799_021262</name>
</gene>
<evidence type="ECO:0000313" key="2">
    <source>
        <dbReference type="EMBL" id="KAK8788960.1"/>
    </source>
</evidence>
<feature type="compositionally biased region" description="Polar residues" evidence="1">
    <location>
        <begin position="42"/>
        <end position="60"/>
    </location>
</feature>
<feature type="compositionally biased region" description="Low complexity" evidence="1">
    <location>
        <begin position="64"/>
        <end position="90"/>
    </location>
</feature>
<dbReference type="AlphaFoldDB" id="A0AAQ4FP18"/>
<accession>A0AAQ4FP18</accession>
<proteinExistence type="predicted"/>
<comment type="caution">
    <text evidence="2">The sequence shown here is derived from an EMBL/GenBank/DDBJ whole genome shotgun (WGS) entry which is preliminary data.</text>
</comment>
<evidence type="ECO:0000256" key="1">
    <source>
        <dbReference type="SAM" id="MobiDB-lite"/>
    </source>
</evidence>
<feature type="compositionally biased region" description="Low complexity" evidence="1">
    <location>
        <begin position="1"/>
        <end position="35"/>
    </location>
</feature>
<feature type="region of interest" description="Disordered" evidence="1">
    <location>
        <begin position="1"/>
        <end position="97"/>
    </location>
</feature>
<sequence>MRAATAASPATTGSNTACTRHSTSRTGRSAAACAARRLHATVTATGMSRSTRESGPSSVTCAHASSASRGTSSTTAAPTTTSDTHGTGFSCRKSWHC</sequence>
<dbReference type="EMBL" id="JARKHS020000297">
    <property type="protein sequence ID" value="KAK8788960.1"/>
    <property type="molecule type" value="Genomic_DNA"/>
</dbReference>
<name>A0AAQ4FP18_AMBAM</name>